<feature type="domain" description="Trehalose synthase N-terminal" evidence="8">
    <location>
        <begin position="35"/>
        <end position="175"/>
    </location>
</feature>
<dbReference type="EMBL" id="CP120682">
    <property type="protein sequence ID" value="WKN37565.1"/>
    <property type="molecule type" value="Genomic_DNA"/>
</dbReference>
<keyword evidence="4 9" id="KW-0328">Glycosyltransferase</keyword>
<evidence type="ECO:0000313" key="9">
    <source>
        <dbReference type="EMBL" id="WKN37565.1"/>
    </source>
</evidence>
<evidence type="ECO:0000256" key="6">
    <source>
        <dbReference type="ARBA" id="ARBA00023277"/>
    </source>
</evidence>
<protein>
    <submittedName>
        <fullName evidence="9">Glycosyltransferase</fullName>
        <ecNumber evidence="9">2.4.-.-</ecNumber>
    </submittedName>
</protein>
<dbReference type="AlphaFoldDB" id="A0AA49GMG7"/>
<reference evidence="9" key="1">
    <citation type="journal article" date="2023" name="Comput. Struct. Biotechnol. J.">
        <title>Discovery of a novel marine Bacteroidetes with a rich repertoire of carbohydrate-active enzymes.</title>
        <authorList>
            <person name="Chen B."/>
            <person name="Liu G."/>
            <person name="Chen Q."/>
            <person name="Wang H."/>
            <person name="Liu L."/>
            <person name="Tang K."/>
        </authorList>
    </citation>
    <scope>NUCLEOTIDE SEQUENCE</scope>
    <source>
        <strain evidence="9">TK19036</strain>
    </source>
</reference>
<comment type="similarity">
    <text evidence="1">Belongs to the glycosyltransferase group 1 family. Glycosyltransferase 4 subfamily.</text>
</comment>
<dbReference type="GO" id="GO:0016757">
    <property type="term" value="F:glycosyltransferase activity"/>
    <property type="evidence" value="ECO:0007669"/>
    <property type="project" value="UniProtKB-KW"/>
</dbReference>
<dbReference type="InterPro" id="IPR001296">
    <property type="entry name" value="Glyco_trans_1"/>
</dbReference>
<evidence type="ECO:0000259" key="7">
    <source>
        <dbReference type="Pfam" id="PF00534"/>
    </source>
</evidence>
<dbReference type="Pfam" id="PF00534">
    <property type="entry name" value="Glycos_transf_1"/>
    <property type="match status" value="1"/>
</dbReference>
<proteinExistence type="inferred from homology"/>
<evidence type="ECO:0000256" key="4">
    <source>
        <dbReference type="ARBA" id="ARBA00022676"/>
    </source>
</evidence>
<name>A0AA49GMG7_9BACT</name>
<dbReference type="InterPro" id="IPR052078">
    <property type="entry name" value="Trehalose_Metab_GTase"/>
</dbReference>
<dbReference type="EC" id="2.4.-.-" evidence="9"/>
<dbReference type="Gene3D" id="3.40.50.2000">
    <property type="entry name" value="Glycogen Phosphorylase B"/>
    <property type="match status" value="2"/>
</dbReference>
<feature type="domain" description="Glycosyl transferase family 1" evidence="7">
    <location>
        <begin position="209"/>
        <end position="381"/>
    </location>
</feature>
<dbReference type="InterPro" id="IPR049438">
    <property type="entry name" value="TreT_GT1"/>
</dbReference>
<gene>
    <name evidence="9" type="ORF">K4G66_02425</name>
</gene>
<sequence>MALPRIEDYIDVAGESAVYDLHQRARKLYGKTNLHINSTFFGGGVAEILNSMIPLLNDIPVHTEWDTFHGHPDFYEITKKIHNAMQGDEENLTEEEKEIYLSTVENFSIYSHIGHDFVFIHDPQPLPLVRFAKKCQPWVWRCHLDISSPNPEIWRFLKQYMLRYDVIILSCEKYRKKDLPVEQRIIHPAINPLSAKNKELTPEEVKKCIEKANIPTDKPIITQVSRMDPWKDPEGVLDVFEKVRQQVDCRLLFCYNLADDDPEGESVYQRVRERAREQFSKEDVLFIQGNNAHLVNAIQRFSSVILQKSIREGFCLTVTEAMWKAKPVIATTAGGIPEQIEHEKHGFLLDPKDIDAYADCVVEILNNPSLGEEVGKRAKERVRDKFLTTRLMRDYLDLMIDLRS</sequence>
<dbReference type="Pfam" id="PF21269">
    <property type="entry name" value="TreT_GT1"/>
    <property type="match status" value="1"/>
</dbReference>
<evidence type="ECO:0000256" key="1">
    <source>
        <dbReference type="ARBA" id="ARBA00009481"/>
    </source>
</evidence>
<evidence type="ECO:0000256" key="3">
    <source>
        <dbReference type="ARBA" id="ARBA00022526"/>
    </source>
</evidence>
<keyword evidence="6" id="KW-0119">Carbohydrate metabolism</keyword>
<dbReference type="PANTHER" id="PTHR47779">
    <property type="entry name" value="SYNTHASE (CCG-9), PUTATIVE (AFU_ORTHOLOGUE AFUA_3G12100)-RELATED"/>
    <property type="match status" value="1"/>
</dbReference>
<dbReference type="SUPFAM" id="SSF53756">
    <property type="entry name" value="UDP-Glycosyltransferase/glycogen phosphorylase"/>
    <property type="match status" value="1"/>
</dbReference>
<evidence type="ECO:0000256" key="2">
    <source>
        <dbReference type="ARBA" id="ARBA00011738"/>
    </source>
</evidence>
<reference evidence="9" key="2">
    <citation type="journal article" date="2024" name="Antonie Van Leeuwenhoek">
        <title>Roseihalotalea indica gen. nov., sp. nov., a halophilic Bacteroidetes from mesopelagic Southwest Indian Ocean with higher carbohydrate metabolic potential.</title>
        <authorList>
            <person name="Chen B."/>
            <person name="Zhang M."/>
            <person name="Lin D."/>
            <person name="Ye J."/>
            <person name="Tang K."/>
        </authorList>
    </citation>
    <scope>NUCLEOTIDE SEQUENCE</scope>
    <source>
        <strain evidence="9">TK19036</strain>
    </source>
</reference>
<evidence type="ECO:0000259" key="8">
    <source>
        <dbReference type="Pfam" id="PF21269"/>
    </source>
</evidence>
<evidence type="ECO:0000256" key="5">
    <source>
        <dbReference type="ARBA" id="ARBA00022679"/>
    </source>
</evidence>
<dbReference type="PANTHER" id="PTHR47779:SF1">
    <property type="entry name" value="SYNTHASE (CCG-9), PUTATIVE (AFU_ORTHOLOGUE AFUA_3G12100)-RELATED"/>
    <property type="match status" value="1"/>
</dbReference>
<accession>A0AA49GMG7</accession>
<keyword evidence="5 9" id="KW-0808">Transferase</keyword>
<keyword evidence="3" id="KW-0313">Glucose metabolism</keyword>
<organism evidence="9">
    <name type="scientific">Roseihalotalea indica</name>
    <dbReference type="NCBI Taxonomy" id="2867963"/>
    <lineage>
        <taxon>Bacteria</taxon>
        <taxon>Pseudomonadati</taxon>
        <taxon>Bacteroidota</taxon>
        <taxon>Cytophagia</taxon>
        <taxon>Cytophagales</taxon>
        <taxon>Catalimonadaceae</taxon>
        <taxon>Roseihalotalea</taxon>
    </lineage>
</organism>
<comment type="subunit">
    <text evidence="2">Homodimer.</text>
</comment>
<dbReference type="GO" id="GO:0006006">
    <property type="term" value="P:glucose metabolic process"/>
    <property type="evidence" value="ECO:0007669"/>
    <property type="project" value="UniProtKB-KW"/>
</dbReference>